<dbReference type="PANTHER" id="PTHR12558:SF13">
    <property type="entry name" value="CELL DIVISION CYCLE PROTEIN 27 HOMOLOG"/>
    <property type="match status" value="1"/>
</dbReference>
<dbReference type="KEGG" id="fin:KQS_00465"/>
<sequence>MAQNYFDKGEFDKAATLFEEIVKKQSGNSFFVQKLAACYQQLEQFPKAEQLLTEKYNKYNLPVYLVELGYNFQLQKNQSKADNYYQRAFKEIEKNANYTYSIAQAFEQKTLLPWAYKSYEAGQKANPNMNFDYQMALLQGQMGNLDVMVVKLLDYAYSNPNAVVNVQNQLSYFLQEDTEGNFLASLKKDLLVRTQKNQDIFWNQFLSWLYIQQKEYSKAFIQEKAIYKRNPESFEDIIQLAQLCINDNDNETANSIFQFIIDNTSDEETILISNYYILKNQIEKAKPEEYPIIQQKLNSLLTQFGASPYALDLKLLSAQFYTFQLNQFPQSKAILDELLEKPLNIRQKAKVKMEYGDVLVYDEKFNQAIIYYAQIENDLPNDEMAHEATFKMAKTSFYKKDFDWAMKQAKEMKQASSLLIANDAVELFLLISDNAVEDSLKVALQDFSKAELLEYQNKPNEALKAFLQILEKHKGNSIEPGTLYRIARNYEKLGDYKNAVTYYQQILDLHKDSFYTDEALFFSAESYRKQLNDSEKAKSYYEKVVLEHPDSIYFTAARIQFRTLRGDKQAGI</sequence>
<dbReference type="InterPro" id="IPR011990">
    <property type="entry name" value="TPR-like_helical_dom_sf"/>
</dbReference>
<proteinExistence type="predicted"/>
<dbReference type="STRING" id="1094466.KQS_00465"/>
<evidence type="ECO:0000256" key="1">
    <source>
        <dbReference type="PROSITE-ProRule" id="PRU00339"/>
    </source>
</evidence>
<dbReference type="Pfam" id="PF13174">
    <property type="entry name" value="TPR_6"/>
    <property type="match status" value="2"/>
</dbReference>
<dbReference type="EMBL" id="HE774682">
    <property type="protein sequence ID" value="CCG52103.1"/>
    <property type="molecule type" value="Genomic_DNA"/>
</dbReference>
<dbReference type="PANTHER" id="PTHR12558">
    <property type="entry name" value="CELL DIVISION CYCLE 16,23,27"/>
    <property type="match status" value="1"/>
</dbReference>
<evidence type="ECO:0000313" key="2">
    <source>
        <dbReference type="EMBL" id="CCG52103.1"/>
    </source>
</evidence>
<name>H8XNI6_FLAIG</name>
<protein>
    <submittedName>
        <fullName evidence="2">Tetratricopeptide repeat domain protein</fullName>
    </submittedName>
</protein>
<reference evidence="2 3" key="1">
    <citation type="journal article" date="2012" name="J. Bacteriol.">
        <title>Complete Genome Sequence of Flavobacterium indicum GPSTA100-9T, Isolated from Warm Spring Water.</title>
        <authorList>
            <person name="Barbier P."/>
            <person name="Houel A."/>
            <person name="Loux V."/>
            <person name="Poulain J."/>
            <person name="Bernardet J.F."/>
            <person name="Touchon M."/>
            <person name="Duchaud E."/>
        </authorList>
    </citation>
    <scope>NUCLEOTIDE SEQUENCE [LARGE SCALE GENOMIC DNA]</scope>
    <source>
        <strain evidence="3">DSM 17447 / CIP 109464 / GPTSA100-9</strain>
    </source>
</reference>
<evidence type="ECO:0000313" key="3">
    <source>
        <dbReference type="Proteomes" id="UP000007599"/>
    </source>
</evidence>
<dbReference type="SMART" id="SM00028">
    <property type="entry name" value="TPR"/>
    <property type="match status" value="5"/>
</dbReference>
<dbReference type="Proteomes" id="UP000007599">
    <property type="component" value="Chromosome I"/>
</dbReference>
<dbReference type="HOGENOM" id="CLU_031878_0_0_10"/>
<feature type="repeat" description="TPR" evidence="1">
    <location>
        <begin position="480"/>
        <end position="513"/>
    </location>
</feature>
<dbReference type="eggNOG" id="COG0457">
    <property type="taxonomic scope" value="Bacteria"/>
</dbReference>
<dbReference type="PROSITE" id="PS50005">
    <property type="entry name" value="TPR"/>
    <property type="match status" value="1"/>
</dbReference>
<dbReference type="SUPFAM" id="SSF48452">
    <property type="entry name" value="TPR-like"/>
    <property type="match status" value="2"/>
</dbReference>
<gene>
    <name evidence="2" type="ordered locus">KQS_00465</name>
</gene>
<dbReference type="AlphaFoldDB" id="H8XNI6"/>
<keyword evidence="1" id="KW-0802">TPR repeat</keyword>
<dbReference type="PATRIC" id="fig|1094466.5.peg.94"/>
<dbReference type="Gene3D" id="1.25.40.10">
    <property type="entry name" value="Tetratricopeptide repeat domain"/>
    <property type="match status" value="3"/>
</dbReference>
<keyword evidence="3" id="KW-1185">Reference proteome</keyword>
<accession>H8XNI6</accession>
<dbReference type="InterPro" id="IPR019734">
    <property type="entry name" value="TPR_rpt"/>
</dbReference>
<organism evidence="2 3">
    <name type="scientific">Flavobacterium indicum (strain DSM 17447 / CIP 109464 / GPTSA100-9)</name>
    <dbReference type="NCBI Taxonomy" id="1094466"/>
    <lineage>
        <taxon>Bacteria</taxon>
        <taxon>Pseudomonadati</taxon>
        <taxon>Bacteroidota</taxon>
        <taxon>Flavobacteriia</taxon>
        <taxon>Flavobacteriales</taxon>
        <taxon>Flavobacteriaceae</taxon>
        <taxon>Flavobacterium</taxon>
    </lineage>
</organism>
<reference evidence="3" key="2">
    <citation type="submission" date="2012-03" db="EMBL/GenBank/DDBJ databases">
        <title>Complete genome sequence of Flavobacterium indicum GPTSA100-9T, isolated from warm spring water.</title>
        <authorList>
            <person name="Barbier P."/>
            <person name="Houel A."/>
            <person name="Loux V."/>
            <person name="Poulain J."/>
            <person name="Bernardet J.-F."/>
            <person name="Touchon M."/>
            <person name="Duchaud E."/>
        </authorList>
    </citation>
    <scope>NUCLEOTIDE SEQUENCE [LARGE SCALE GENOMIC DNA]</scope>
    <source>
        <strain evidence="3">DSM 17447 / CIP 109464 / GPTSA100-9</strain>
    </source>
</reference>